<dbReference type="Proteomes" id="UP000008311">
    <property type="component" value="Unassembled WGS sequence"/>
</dbReference>
<dbReference type="InParanoid" id="B9SN25"/>
<sequence>MGSGDHKSETSSNHTDDGKIPFKKVDKNEGIILRDPKRRRIGKKTELSDKVNQGLEEESPKLG</sequence>
<dbReference type="EMBL" id="EQ974042">
    <property type="protein sequence ID" value="EEF34960.1"/>
    <property type="molecule type" value="Genomic_DNA"/>
</dbReference>
<accession>B9SN25</accession>
<feature type="compositionally biased region" description="Basic and acidic residues" evidence="1">
    <location>
        <begin position="1"/>
        <end position="35"/>
    </location>
</feature>
<evidence type="ECO:0000256" key="1">
    <source>
        <dbReference type="SAM" id="MobiDB-lite"/>
    </source>
</evidence>
<proteinExistence type="predicted"/>
<feature type="region of interest" description="Disordered" evidence="1">
    <location>
        <begin position="1"/>
        <end position="63"/>
    </location>
</feature>
<evidence type="ECO:0000313" key="2">
    <source>
        <dbReference type="EMBL" id="EEF34960.1"/>
    </source>
</evidence>
<keyword evidence="3" id="KW-1185">Reference proteome</keyword>
<organism evidence="2 3">
    <name type="scientific">Ricinus communis</name>
    <name type="common">Castor bean</name>
    <dbReference type="NCBI Taxonomy" id="3988"/>
    <lineage>
        <taxon>Eukaryota</taxon>
        <taxon>Viridiplantae</taxon>
        <taxon>Streptophyta</taxon>
        <taxon>Embryophyta</taxon>
        <taxon>Tracheophyta</taxon>
        <taxon>Spermatophyta</taxon>
        <taxon>Magnoliopsida</taxon>
        <taxon>eudicotyledons</taxon>
        <taxon>Gunneridae</taxon>
        <taxon>Pentapetalae</taxon>
        <taxon>rosids</taxon>
        <taxon>fabids</taxon>
        <taxon>Malpighiales</taxon>
        <taxon>Euphorbiaceae</taxon>
        <taxon>Acalyphoideae</taxon>
        <taxon>Acalypheae</taxon>
        <taxon>Ricinus</taxon>
    </lineage>
</organism>
<evidence type="ECO:0000313" key="3">
    <source>
        <dbReference type="Proteomes" id="UP000008311"/>
    </source>
</evidence>
<gene>
    <name evidence="2" type="ORF">RCOM_0311400</name>
</gene>
<reference evidence="3" key="1">
    <citation type="journal article" date="2010" name="Nat. Biotechnol.">
        <title>Draft genome sequence of the oilseed species Ricinus communis.</title>
        <authorList>
            <person name="Chan A.P."/>
            <person name="Crabtree J."/>
            <person name="Zhao Q."/>
            <person name="Lorenzi H."/>
            <person name="Orvis J."/>
            <person name="Puiu D."/>
            <person name="Melake-Berhan A."/>
            <person name="Jones K.M."/>
            <person name="Redman J."/>
            <person name="Chen G."/>
            <person name="Cahoon E.B."/>
            <person name="Gedil M."/>
            <person name="Stanke M."/>
            <person name="Haas B.J."/>
            <person name="Wortman J.R."/>
            <person name="Fraser-Liggett C.M."/>
            <person name="Ravel J."/>
            <person name="Rabinowicz P.D."/>
        </authorList>
    </citation>
    <scope>NUCLEOTIDE SEQUENCE [LARGE SCALE GENOMIC DNA]</scope>
    <source>
        <strain evidence="3">cv. Hale</strain>
    </source>
</reference>
<protein>
    <submittedName>
        <fullName evidence="2">Uncharacterized protein</fullName>
    </submittedName>
</protein>
<dbReference type="AlphaFoldDB" id="B9SN25"/>
<name>B9SN25_RICCO</name>